<evidence type="ECO:0000256" key="12">
    <source>
        <dbReference type="SAM" id="Phobius"/>
    </source>
</evidence>
<evidence type="ECO:0000256" key="7">
    <source>
        <dbReference type="ARBA" id="ARBA00022692"/>
    </source>
</evidence>
<dbReference type="Proteomes" id="UP000746751">
    <property type="component" value="Unassembled WGS sequence"/>
</dbReference>
<dbReference type="InterPro" id="IPR005467">
    <property type="entry name" value="His_kinase_dom"/>
</dbReference>
<organism evidence="15 16">
    <name type="scientific">Collinsella ihumii</name>
    <dbReference type="NCBI Taxonomy" id="1720204"/>
    <lineage>
        <taxon>Bacteria</taxon>
        <taxon>Bacillati</taxon>
        <taxon>Actinomycetota</taxon>
        <taxon>Coriobacteriia</taxon>
        <taxon>Coriobacteriales</taxon>
        <taxon>Coriobacteriaceae</taxon>
        <taxon>Collinsella</taxon>
    </lineage>
</organism>
<evidence type="ECO:0000313" key="16">
    <source>
        <dbReference type="Proteomes" id="UP000746751"/>
    </source>
</evidence>
<dbReference type="SMART" id="SM00388">
    <property type="entry name" value="HisKA"/>
    <property type="match status" value="1"/>
</dbReference>
<dbReference type="SUPFAM" id="SSF55874">
    <property type="entry name" value="ATPase domain of HSP90 chaperone/DNA topoisomerase II/histidine kinase"/>
    <property type="match status" value="1"/>
</dbReference>
<dbReference type="EMBL" id="DYVF01000042">
    <property type="protein sequence ID" value="HJG31006.1"/>
    <property type="molecule type" value="Genomic_DNA"/>
</dbReference>
<evidence type="ECO:0000256" key="8">
    <source>
        <dbReference type="ARBA" id="ARBA00022777"/>
    </source>
</evidence>
<dbReference type="InterPro" id="IPR029151">
    <property type="entry name" value="Sensor-like_sf"/>
</dbReference>
<dbReference type="Gene3D" id="3.30.450.20">
    <property type="entry name" value="PAS domain"/>
    <property type="match status" value="2"/>
</dbReference>
<proteinExistence type="predicted"/>
<comment type="catalytic activity">
    <reaction evidence="1">
        <text>ATP + protein L-histidine = ADP + protein N-phospho-L-histidine.</text>
        <dbReference type="EC" id="2.7.13.3"/>
    </reaction>
</comment>
<gene>
    <name evidence="15" type="ORF">K8U80_06380</name>
</gene>
<dbReference type="PANTHER" id="PTHR43047">
    <property type="entry name" value="TWO-COMPONENT HISTIDINE PROTEIN KINASE"/>
    <property type="match status" value="1"/>
</dbReference>
<sequence length="849" mass="92837">MAQQKTRVRSIRIGSVVLLGIALVAAIVWGSVLIRTQMLENAKELATRLATSYAQLAQTRLSSFEQFLSYSASRMDELISDGADDARMQRWLEGFKSGMASTMDSEMADPYAVIDGTIIAANPWEGDEDFDYSQASWYQGALNAHGAVYATDAYTDTITGGSIITISIALSGSGNVLAFDIQLDELGAVAAQRAADSSMGYALFDRNGEPVVSSGLLSTESSRSSEFLDRLREEIDTGVLDQSDASIAGPDGTNLSVFFTELDPGWLSVVTIPTMSLLMNGVTPGFFALIALCALLLGVVIYTVLRERKSSRAMHESEDIIRILGNTYFGIYRINYLDQTYTTVKASPDTAAAVGKSGTYAHFMDEMRKVVQEETFERFAESFSCENIRRREQEGVTEFGGRYLRRFGDEYRWVSVASITNAEISNGEAIICFRAVDNAMREEMQRQELLESALETARQATSRQQRFFSNISHDMRTPLNAIVNLTQMIRRNPNDREQTMRCLALLEEAGNQLVTLVNDILDISHIQNVEQSALDLATVDLVECARTSVELARPQAEQGNKVIELHSAWQSRWVRADSKRLGQVLNNLISNAVKYSLEGARVDVTLSEPDAREDDSRKARLFQIEVADTGIGMTEEFLGRIFDPFARETMFAPRGVVGTGLGMPIVKNLVQQMGGEIAVSSKVGEGSVFTVTIPLEIATSPEQKASDESATRDKAADEDAVSFAGRRVLVAEDNLTNQMIAEAMLGALEIDVTCVDNGKLALEAFRDADADAFDAILMDMKMPVMDGVAATRAIRALERPDAKSIPIIAVTANAFAEDAAEARGAGMDGYVTKPIDAAALAHALEEVWL</sequence>
<dbReference type="CDD" id="cd00082">
    <property type="entry name" value="HisKA"/>
    <property type="match status" value="1"/>
</dbReference>
<keyword evidence="12" id="KW-0472">Membrane</keyword>
<evidence type="ECO:0000256" key="10">
    <source>
        <dbReference type="ARBA" id="ARBA00023012"/>
    </source>
</evidence>
<dbReference type="SMART" id="SM00448">
    <property type="entry name" value="REC"/>
    <property type="match status" value="1"/>
</dbReference>
<keyword evidence="7 12" id="KW-0812">Transmembrane</keyword>
<keyword evidence="8" id="KW-0418">Kinase</keyword>
<dbReference type="InterPro" id="IPR036097">
    <property type="entry name" value="HisK_dim/P_sf"/>
</dbReference>
<reference evidence="15" key="1">
    <citation type="journal article" date="2021" name="PeerJ">
        <title>Extensive microbial diversity within the chicken gut microbiome revealed by metagenomics and culture.</title>
        <authorList>
            <person name="Gilroy R."/>
            <person name="Ravi A."/>
            <person name="Getino M."/>
            <person name="Pursley I."/>
            <person name="Horton D.L."/>
            <person name="Alikhan N.F."/>
            <person name="Baker D."/>
            <person name="Gharbi K."/>
            <person name="Hall N."/>
            <person name="Watson M."/>
            <person name="Adriaenssens E.M."/>
            <person name="Foster-Nyarko E."/>
            <person name="Jarju S."/>
            <person name="Secka A."/>
            <person name="Antonio M."/>
            <person name="Oren A."/>
            <person name="Chaudhuri R.R."/>
            <person name="La Ragione R."/>
            <person name="Hildebrand F."/>
            <person name="Pallen M.J."/>
        </authorList>
    </citation>
    <scope>NUCLEOTIDE SEQUENCE</scope>
    <source>
        <strain evidence="15">ChiGjej2B2-7701</strain>
    </source>
</reference>
<dbReference type="Pfam" id="PF00512">
    <property type="entry name" value="HisKA"/>
    <property type="match status" value="1"/>
</dbReference>
<dbReference type="Gene3D" id="1.10.287.130">
    <property type="match status" value="1"/>
</dbReference>
<evidence type="ECO:0000256" key="6">
    <source>
        <dbReference type="ARBA" id="ARBA00022679"/>
    </source>
</evidence>
<dbReference type="InterPro" id="IPR004358">
    <property type="entry name" value="Sig_transdc_His_kin-like_C"/>
</dbReference>
<dbReference type="PROSITE" id="PS50109">
    <property type="entry name" value="HIS_KIN"/>
    <property type="match status" value="1"/>
</dbReference>
<name>A0A921IPY6_9ACTN</name>
<dbReference type="FunFam" id="3.30.565.10:FF:000006">
    <property type="entry name" value="Sensor histidine kinase WalK"/>
    <property type="match status" value="1"/>
</dbReference>
<dbReference type="PANTHER" id="PTHR43047:SF65">
    <property type="entry name" value="CHEY-HOMOLOGOUS RECEIVER DOMAIN AND PAS DOMAIN-CONTAINING PROTEIN"/>
    <property type="match status" value="1"/>
</dbReference>
<feature type="domain" description="Histidine kinase" evidence="13">
    <location>
        <begin position="470"/>
        <end position="697"/>
    </location>
</feature>
<dbReference type="PRINTS" id="PR00344">
    <property type="entry name" value="BCTRLSENSOR"/>
</dbReference>
<protein>
    <recommendedName>
        <fullName evidence="3">histidine kinase</fullName>
        <ecNumber evidence="3">2.7.13.3</ecNumber>
    </recommendedName>
</protein>
<comment type="subcellular location">
    <subcellularLocation>
        <location evidence="2">Cell membrane</location>
        <topology evidence="2">Multi-pass membrane protein</topology>
    </subcellularLocation>
</comment>
<dbReference type="InterPro" id="IPR001789">
    <property type="entry name" value="Sig_transdc_resp-reg_receiver"/>
</dbReference>
<dbReference type="InterPro" id="IPR011006">
    <property type="entry name" value="CheY-like_superfamily"/>
</dbReference>
<reference evidence="15" key="2">
    <citation type="submission" date="2021-09" db="EMBL/GenBank/DDBJ databases">
        <authorList>
            <person name="Gilroy R."/>
        </authorList>
    </citation>
    <scope>NUCLEOTIDE SEQUENCE</scope>
    <source>
        <strain evidence="15">ChiGjej2B2-7701</strain>
    </source>
</reference>
<dbReference type="Gene3D" id="3.40.50.2300">
    <property type="match status" value="1"/>
</dbReference>
<dbReference type="SMART" id="SM00387">
    <property type="entry name" value="HATPase_c"/>
    <property type="match status" value="1"/>
</dbReference>
<evidence type="ECO:0000256" key="3">
    <source>
        <dbReference type="ARBA" id="ARBA00012438"/>
    </source>
</evidence>
<dbReference type="CDD" id="cd17546">
    <property type="entry name" value="REC_hyHK_CKI1_RcsC-like"/>
    <property type="match status" value="1"/>
</dbReference>
<dbReference type="InterPro" id="IPR003661">
    <property type="entry name" value="HisK_dim/P_dom"/>
</dbReference>
<dbReference type="Pfam" id="PF00072">
    <property type="entry name" value="Response_reg"/>
    <property type="match status" value="1"/>
</dbReference>
<dbReference type="SUPFAM" id="SSF52172">
    <property type="entry name" value="CheY-like"/>
    <property type="match status" value="1"/>
</dbReference>
<dbReference type="SUPFAM" id="SSF47384">
    <property type="entry name" value="Homodimeric domain of signal transducing histidine kinase"/>
    <property type="match status" value="1"/>
</dbReference>
<feature type="domain" description="Response regulatory" evidence="14">
    <location>
        <begin position="727"/>
        <end position="848"/>
    </location>
</feature>
<dbReference type="GO" id="GO:0009927">
    <property type="term" value="F:histidine phosphotransfer kinase activity"/>
    <property type="evidence" value="ECO:0007669"/>
    <property type="project" value="TreeGrafter"/>
</dbReference>
<evidence type="ECO:0000256" key="4">
    <source>
        <dbReference type="ARBA" id="ARBA00022475"/>
    </source>
</evidence>
<accession>A0A921IPY6</accession>
<evidence type="ECO:0000259" key="13">
    <source>
        <dbReference type="PROSITE" id="PS50109"/>
    </source>
</evidence>
<dbReference type="InterPro" id="IPR003594">
    <property type="entry name" value="HATPase_dom"/>
</dbReference>
<keyword evidence="5 11" id="KW-0597">Phosphoprotein</keyword>
<keyword evidence="10" id="KW-0902">Two-component regulatory system</keyword>
<dbReference type="InterPro" id="IPR036890">
    <property type="entry name" value="HATPase_C_sf"/>
</dbReference>
<keyword evidence="6" id="KW-0808">Transferase</keyword>
<dbReference type="GO" id="GO:0000155">
    <property type="term" value="F:phosphorelay sensor kinase activity"/>
    <property type="evidence" value="ECO:0007669"/>
    <property type="project" value="InterPro"/>
</dbReference>
<evidence type="ECO:0000313" key="15">
    <source>
        <dbReference type="EMBL" id="HJG31006.1"/>
    </source>
</evidence>
<keyword evidence="4" id="KW-1003">Cell membrane</keyword>
<dbReference type="Gene3D" id="3.30.565.10">
    <property type="entry name" value="Histidine kinase-like ATPase, C-terminal domain"/>
    <property type="match status" value="1"/>
</dbReference>
<evidence type="ECO:0000256" key="2">
    <source>
        <dbReference type="ARBA" id="ARBA00004651"/>
    </source>
</evidence>
<comment type="caution">
    <text evidence="15">The sequence shown here is derived from an EMBL/GenBank/DDBJ whole genome shotgun (WGS) entry which is preliminary data.</text>
</comment>
<feature type="transmembrane region" description="Helical" evidence="12">
    <location>
        <begin position="285"/>
        <end position="305"/>
    </location>
</feature>
<dbReference type="Pfam" id="PF02518">
    <property type="entry name" value="HATPase_c"/>
    <property type="match status" value="1"/>
</dbReference>
<dbReference type="GO" id="GO:0005886">
    <property type="term" value="C:plasma membrane"/>
    <property type="evidence" value="ECO:0007669"/>
    <property type="project" value="UniProtKB-SubCell"/>
</dbReference>
<evidence type="ECO:0000256" key="1">
    <source>
        <dbReference type="ARBA" id="ARBA00000085"/>
    </source>
</evidence>
<dbReference type="PROSITE" id="PS50110">
    <property type="entry name" value="RESPONSE_REGULATORY"/>
    <property type="match status" value="1"/>
</dbReference>
<feature type="modified residue" description="4-aspartylphosphate" evidence="11">
    <location>
        <position position="779"/>
    </location>
</feature>
<dbReference type="SUPFAM" id="SSF103190">
    <property type="entry name" value="Sensory domain-like"/>
    <property type="match status" value="1"/>
</dbReference>
<dbReference type="Pfam" id="PF22673">
    <property type="entry name" value="MCP-like_PDC_1"/>
    <property type="match status" value="1"/>
</dbReference>
<dbReference type="EC" id="2.7.13.3" evidence="3"/>
<dbReference type="AlphaFoldDB" id="A0A921IPY6"/>
<evidence type="ECO:0000256" key="11">
    <source>
        <dbReference type="PROSITE-ProRule" id="PRU00169"/>
    </source>
</evidence>
<evidence type="ECO:0000256" key="9">
    <source>
        <dbReference type="ARBA" id="ARBA00022989"/>
    </source>
</evidence>
<keyword evidence="9 12" id="KW-1133">Transmembrane helix</keyword>
<evidence type="ECO:0000259" key="14">
    <source>
        <dbReference type="PROSITE" id="PS50110"/>
    </source>
</evidence>
<feature type="transmembrane region" description="Helical" evidence="12">
    <location>
        <begin position="12"/>
        <end position="34"/>
    </location>
</feature>
<evidence type="ECO:0000256" key="5">
    <source>
        <dbReference type="ARBA" id="ARBA00022553"/>
    </source>
</evidence>